<protein>
    <submittedName>
        <fullName evidence="1">Uncharacterized protein</fullName>
    </submittedName>
</protein>
<evidence type="ECO:0000313" key="2">
    <source>
        <dbReference type="Proteomes" id="UP000689195"/>
    </source>
</evidence>
<proteinExistence type="predicted"/>
<organism evidence="1 2">
    <name type="scientific">Paramecium pentaurelia</name>
    <dbReference type="NCBI Taxonomy" id="43138"/>
    <lineage>
        <taxon>Eukaryota</taxon>
        <taxon>Sar</taxon>
        <taxon>Alveolata</taxon>
        <taxon>Ciliophora</taxon>
        <taxon>Intramacronucleata</taxon>
        <taxon>Oligohymenophorea</taxon>
        <taxon>Peniculida</taxon>
        <taxon>Parameciidae</taxon>
        <taxon>Paramecium</taxon>
    </lineage>
</organism>
<name>A0A8S1YN53_9CILI</name>
<dbReference type="AlphaFoldDB" id="A0A8S1YN53"/>
<keyword evidence="2" id="KW-1185">Reference proteome</keyword>
<evidence type="ECO:0000313" key="1">
    <source>
        <dbReference type="EMBL" id="CAD8214911.1"/>
    </source>
</evidence>
<accession>A0A8S1YN53</accession>
<comment type="caution">
    <text evidence="1">The sequence shown here is derived from an EMBL/GenBank/DDBJ whole genome shotgun (WGS) entry which is preliminary data.</text>
</comment>
<dbReference type="Proteomes" id="UP000689195">
    <property type="component" value="Unassembled WGS sequence"/>
</dbReference>
<dbReference type="EMBL" id="CAJJDO010000272">
    <property type="protein sequence ID" value="CAD8214911.1"/>
    <property type="molecule type" value="Genomic_DNA"/>
</dbReference>
<reference evidence="1" key="1">
    <citation type="submission" date="2021-01" db="EMBL/GenBank/DDBJ databases">
        <authorList>
            <consortium name="Genoscope - CEA"/>
            <person name="William W."/>
        </authorList>
    </citation>
    <scope>NUCLEOTIDE SEQUENCE</scope>
</reference>
<gene>
    <name evidence="1" type="ORF">PPENT_87.1.T2720003</name>
</gene>
<sequence length="119" mass="13972">MNGFDQREAQKFTRMWDLKAFNHGCKVQEIVSLCILNIISYQVQVINNCLISETFQDQKSMDKIMVGLPNAQGLPFFDYVEIKINLVFQNRIFAYFYNLKFFPTFTDDGEKHSIKISNK</sequence>